<evidence type="ECO:0000313" key="1">
    <source>
        <dbReference type="EMBL" id="KAJ4164226.1"/>
    </source>
</evidence>
<protein>
    <submittedName>
        <fullName evidence="1">Uncharacterized protein</fullName>
    </submittedName>
</protein>
<reference evidence="1" key="1">
    <citation type="journal article" date="2023" name="Access Microbiol">
        <title>De-novo genome assembly for Akanthomyces muscarius, a biocontrol agent of insect agricultural pests.</title>
        <authorList>
            <person name="Erdos Z."/>
            <person name="Studholme D.J."/>
            <person name="Raymond B."/>
            <person name="Sharma M."/>
        </authorList>
    </citation>
    <scope>NUCLEOTIDE SEQUENCE</scope>
    <source>
        <strain evidence="1">Ve6</strain>
    </source>
</reference>
<accession>A0A9W8QPA2</accession>
<dbReference type="EMBL" id="JAJHUN010000001">
    <property type="protein sequence ID" value="KAJ4164226.1"/>
    <property type="molecule type" value="Genomic_DNA"/>
</dbReference>
<evidence type="ECO:0000313" key="2">
    <source>
        <dbReference type="Proteomes" id="UP001144673"/>
    </source>
</evidence>
<sequence>METCRLLPSSVFGGTIPETPPPAMAIKQCLIETIMMTPSILLDILAEEGVLVASDAFRPVVRSLELEFRDFFSTKKASRYQMLA</sequence>
<proteinExistence type="predicted"/>
<organism evidence="1 2">
    <name type="scientific">Akanthomyces muscarius</name>
    <name type="common">Entomopathogenic fungus</name>
    <name type="synonym">Lecanicillium muscarium</name>
    <dbReference type="NCBI Taxonomy" id="2231603"/>
    <lineage>
        <taxon>Eukaryota</taxon>
        <taxon>Fungi</taxon>
        <taxon>Dikarya</taxon>
        <taxon>Ascomycota</taxon>
        <taxon>Pezizomycotina</taxon>
        <taxon>Sordariomycetes</taxon>
        <taxon>Hypocreomycetidae</taxon>
        <taxon>Hypocreales</taxon>
        <taxon>Cordycipitaceae</taxon>
        <taxon>Akanthomyces</taxon>
    </lineage>
</organism>
<dbReference type="Proteomes" id="UP001144673">
    <property type="component" value="Chromosome 1"/>
</dbReference>
<dbReference type="KEGG" id="amus:LMH87_005909"/>
<keyword evidence="2" id="KW-1185">Reference proteome</keyword>
<comment type="caution">
    <text evidence="1">The sequence shown here is derived from an EMBL/GenBank/DDBJ whole genome shotgun (WGS) entry which is preliminary data.</text>
</comment>
<name>A0A9W8QPA2_AKAMU</name>
<dbReference type="AlphaFoldDB" id="A0A9W8QPA2"/>
<dbReference type="GeneID" id="80893068"/>
<gene>
    <name evidence="1" type="ORF">LMH87_005909</name>
</gene>
<dbReference type="RefSeq" id="XP_056059141.1">
    <property type="nucleotide sequence ID" value="XM_056203712.1"/>
</dbReference>